<dbReference type="EMBL" id="CP053452">
    <property type="protein sequence ID" value="QJW98466.1"/>
    <property type="molecule type" value="Genomic_DNA"/>
</dbReference>
<evidence type="ECO:0000313" key="2">
    <source>
        <dbReference type="Proteomes" id="UP000503447"/>
    </source>
</evidence>
<accession>A0A6M5YYE9</accession>
<proteinExistence type="predicted"/>
<organism evidence="1 2">
    <name type="scientific">Frigoriglobus tundricola</name>
    <dbReference type="NCBI Taxonomy" id="2774151"/>
    <lineage>
        <taxon>Bacteria</taxon>
        <taxon>Pseudomonadati</taxon>
        <taxon>Planctomycetota</taxon>
        <taxon>Planctomycetia</taxon>
        <taxon>Gemmatales</taxon>
        <taxon>Gemmataceae</taxon>
        <taxon>Frigoriglobus</taxon>
    </lineage>
</organism>
<dbReference type="AlphaFoldDB" id="A0A6M5YYE9"/>
<dbReference type="RefSeq" id="WP_171473642.1">
    <property type="nucleotide sequence ID" value="NZ_CP053452.2"/>
</dbReference>
<dbReference type="Proteomes" id="UP000503447">
    <property type="component" value="Chromosome"/>
</dbReference>
<reference evidence="2" key="1">
    <citation type="submission" date="2020-05" db="EMBL/GenBank/DDBJ databases">
        <title>Frigoriglobus tundricola gen. nov., sp. nov., a psychrotolerant cellulolytic planctomycete of the family Gemmataceae with two divergent copies of 16S rRNA gene.</title>
        <authorList>
            <person name="Kulichevskaya I.S."/>
            <person name="Ivanova A.A."/>
            <person name="Naumoff D.G."/>
            <person name="Beletsky A.V."/>
            <person name="Rijpstra W.I.C."/>
            <person name="Sinninghe Damste J.S."/>
            <person name="Mardanov A.V."/>
            <person name="Ravin N.V."/>
            <person name="Dedysh S.N."/>
        </authorList>
    </citation>
    <scope>NUCLEOTIDE SEQUENCE [LARGE SCALE GENOMIC DNA]</scope>
    <source>
        <strain evidence="2">PL17</strain>
    </source>
</reference>
<evidence type="ECO:0008006" key="3">
    <source>
        <dbReference type="Google" id="ProtNLM"/>
    </source>
</evidence>
<gene>
    <name evidence="1" type="ORF">FTUN_6056</name>
</gene>
<dbReference type="KEGG" id="ftj:FTUN_6056"/>
<evidence type="ECO:0000313" key="1">
    <source>
        <dbReference type="EMBL" id="QJW98466.1"/>
    </source>
</evidence>
<keyword evidence="2" id="KW-1185">Reference proteome</keyword>
<name>A0A6M5YYE9_9BACT</name>
<protein>
    <recommendedName>
        <fullName evidence="3">Growth inhibitor PemK</fullName>
    </recommendedName>
</protein>
<sequence>MPFPLPVPGQVIRYSYLWRSEYRRGQEEGTKDRPCVVVLLLTDEEGDRVVTVLPVTHTPPSDPLLAVEIPHVTKRRLGLDDERSWVVLTEANRFTWPGPDLCMARPGDPSSVLYGELPGRLLLQIRDRFLAAISAGNAAFVPRTQ</sequence>